<dbReference type="RefSeq" id="WP_253751253.1">
    <property type="nucleotide sequence ID" value="NZ_JAMZDZ010000001.1"/>
</dbReference>
<comment type="caution">
    <text evidence="2">The sequence shown here is derived from an EMBL/GenBank/DDBJ whole genome shotgun (WGS) entry which is preliminary data.</text>
</comment>
<keyword evidence="1" id="KW-0472">Membrane</keyword>
<dbReference type="Proteomes" id="UP001595816">
    <property type="component" value="Unassembled WGS sequence"/>
</dbReference>
<accession>A0ABV8M0H6</accession>
<keyword evidence="1" id="KW-1133">Transmembrane helix</keyword>
<keyword evidence="1" id="KW-0812">Transmembrane</keyword>
<evidence type="ECO:0000256" key="1">
    <source>
        <dbReference type="SAM" id="Phobius"/>
    </source>
</evidence>
<evidence type="ECO:0000313" key="3">
    <source>
        <dbReference type="Proteomes" id="UP001595816"/>
    </source>
</evidence>
<organism evidence="2 3">
    <name type="scientific">Hamadaea flava</name>
    <dbReference type="NCBI Taxonomy" id="1742688"/>
    <lineage>
        <taxon>Bacteria</taxon>
        <taxon>Bacillati</taxon>
        <taxon>Actinomycetota</taxon>
        <taxon>Actinomycetes</taxon>
        <taxon>Micromonosporales</taxon>
        <taxon>Micromonosporaceae</taxon>
        <taxon>Hamadaea</taxon>
    </lineage>
</organism>
<gene>
    <name evidence="2" type="ORF">ACFOZ4_37025</name>
</gene>
<feature type="transmembrane region" description="Helical" evidence="1">
    <location>
        <begin position="6"/>
        <end position="24"/>
    </location>
</feature>
<reference evidence="3" key="1">
    <citation type="journal article" date="2019" name="Int. J. Syst. Evol. Microbiol.">
        <title>The Global Catalogue of Microorganisms (GCM) 10K type strain sequencing project: providing services to taxonomists for standard genome sequencing and annotation.</title>
        <authorList>
            <consortium name="The Broad Institute Genomics Platform"/>
            <consortium name="The Broad Institute Genome Sequencing Center for Infectious Disease"/>
            <person name="Wu L."/>
            <person name="Ma J."/>
        </authorList>
    </citation>
    <scope>NUCLEOTIDE SEQUENCE [LARGE SCALE GENOMIC DNA]</scope>
    <source>
        <strain evidence="3">CGMCC 4.7289</strain>
    </source>
</reference>
<sequence length="187" mass="20240">MRGQKFLGWLGVVGMSGLLAYALYANWPREQGPRPYVAPTFAEPSEAGHKRAFHEVCPLINRPEVLVLVETPPEVHGQGTSYDPDGMSYLSCNIKLPTRAVRLDVGRGVDVAAMTEAATGGHKLTVLGRPAIYEQEHLIAPTARLTIAWDPSDPSAYASIAVFQNDGYADEATLVRMAELIVPALAK</sequence>
<name>A0ABV8M0H6_9ACTN</name>
<protein>
    <submittedName>
        <fullName evidence="2">Uncharacterized protein</fullName>
    </submittedName>
</protein>
<evidence type="ECO:0000313" key="2">
    <source>
        <dbReference type="EMBL" id="MFC4136243.1"/>
    </source>
</evidence>
<proteinExistence type="predicted"/>
<dbReference type="EMBL" id="JBHSAY010000029">
    <property type="protein sequence ID" value="MFC4136243.1"/>
    <property type="molecule type" value="Genomic_DNA"/>
</dbReference>
<keyword evidence="3" id="KW-1185">Reference proteome</keyword>